<proteinExistence type="predicted"/>
<organism evidence="1 2">
    <name type="scientific">Penicillium cinerascens</name>
    <dbReference type="NCBI Taxonomy" id="70096"/>
    <lineage>
        <taxon>Eukaryota</taxon>
        <taxon>Fungi</taxon>
        <taxon>Dikarya</taxon>
        <taxon>Ascomycota</taxon>
        <taxon>Pezizomycotina</taxon>
        <taxon>Eurotiomycetes</taxon>
        <taxon>Eurotiomycetidae</taxon>
        <taxon>Eurotiales</taxon>
        <taxon>Aspergillaceae</taxon>
        <taxon>Penicillium</taxon>
    </lineage>
</organism>
<comment type="caution">
    <text evidence="1">The sequence shown here is derived from an EMBL/GenBank/DDBJ whole genome shotgun (WGS) entry which is preliminary data.</text>
</comment>
<evidence type="ECO:0000313" key="1">
    <source>
        <dbReference type="EMBL" id="KAJ5219084.1"/>
    </source>
</evidence>
<dbReference type="Gene3D" id="3.40.225.10">
    <property type="entry name" value="Class II aldolase/adducin N-terminal domain"/>
    <property type="match status" value="1"/>
</dbReference>
<keyword evidence="2" id="KW-1185">Reference proteome</keyword>
<dbReference type="AlphaFoldDB" id="A0A9W9NI28"/>
<gene>
    <name evidence="1" type="ORF">N7498_001183</name>
</gene>
<dbReference type="GeneID" id="83175546"/>
<protein>
    <submittedName>
        <fullName evidence="1">Uncharacterized protein</fullName>
    </submittedName>
</protein>
<reference evidence="1" key="1">
    <citation type="submission" date="2022-12" db="EMBL/GenBank/DDBJ databases">
        <authorList>
            <person name="Petersen C."/>
        </authorList>
    </citation>
    <scope>NUCLEOTIDE SEQUENCE</scope>
    <source>
        <strain evidence="1">IBT 15544</strain>
    </source>
</reference>
<dbReference type="Proteomes" id="UP001150904">
    <property type="component" value="Unassembled WGS sequence"/>
</dbReference>
<sequence>MPNQVVFAQEEGERIADYLGPQNKNLIMQTHSLLTARGMVVEAAVFVIALERACLAQILVES</sequence>
<evidence type="ECO:0000313" key="2">
    <source>
        <dbReference type="Proteomes" id="UP001150904"/>
    </source>
</evidence>
<reference evidence="1" key="2">
    <citation type="journal article" date="2023" name="IMA Fungus">
        <title>Comparative genomic study of the Penicillium genus elucidates a diverse pangenome and 15 lateral gene transfer events.</title>
        <authorList>
            <person name="Petersen C."/>
            <person name="Sorensen T."/>
            <person name="Nielsen M.R."/>
            <person name="Sondergaard T.E."/>
            <person name="Sorensen J.L."/>
            <person name="Fitzpatrick D.A."/>
            <person name="Frisvad J.C."/>
            <person name="Nielsen K.L."/>
        </authorList>
    </citation>
    <scope>NUCLEOTIDE SEQUENCE</scope>
    <source>
        <strain evidence="1">IBT 15544</strain>
    </source>
</reference>
<accession>A0A9W9NI28</accession>
<dbReference type="InterPro" id="IPR036409">
    <property type="entry name" value="Aldolase_II/adducin_N_sf"/>
</dbReference>
<dbReference type="SUPFAM" id="SSF53639">
    <property type="entry name" value="AraD/HMP-PK domain-like"/>
    <property type="match status" value="1"/>
</dbReference>
<name>A0A9W9NI28_9EURO</name>
<dbReference type="OrthoDB" id="3238794at2759"/>
<dbReference type="EMBL" id="JAPQKR010000004">
    <property type="protein sequence ID" value="KAJ5219084.1"/>
    <property type="molecule type" value="Genomic_DNA"/>
</dbReference>
<dbReference type="RefSeq" id="XP_058313657.1">
    <property type="nucleotide sequence ID" value="XM_058448246.1"/>
</dbReference>